<dbReference type="SUPFAM" id="SSF55298">
    <property type="entry name" value="YjgF-like"/>
    <property type="match status" value="1"/>
</dbReference>
<dbReference type="OrthoDB" id="4555109at2"/>
<accession>X0Q1W2</accession>
<dbReference type="GO" id="GO:0005829">
    <property type="term" value="C:cytosol"/>
    <property type="evidence" value="ECO:0007669"/>
    <property type="project" value="TreeGrafter"/>
</dbReference>
<evidence type="ECO:0000313" key="2">
    <source>
        <dbReference type="EMBL" id="GAF50028.1"/>
    </source>
</evidence>
<organism evidence="2 3">
    <name type="scientific">Rhodococcus wratislaviensis NBRC 100605</name>
    <dbReference type="NCBI Taxonomy" id="1219028"/>
    <lineage>
        <taxon>Bacteria</taxon>
        <taxon>Bacillati</taxon>
        <taxon>Actinomycetota</taxon>
        <taxon>Actinomycetes</taxon>
        <taxon>Mycobacteriales</taxon>
        <taxon>Nocardiaceae</taxon>
        <taxon>Rhodococcus</taxon>
    </lineage>
</organism>
<dbReference type="Pfam" id="PF01042">
    <property type="entry name" value="Ribonuc_L-PSP"/>
    <property type="match status" value="1"/>
</dbReference>
<dbReference type="Proteomes" id="UP000019491">
    <property type="component" value="Unassembled WGS sequence"/>
</dbReference>
<sequence length="142" mass="14868">MITASAPLRTAIVTSDAPPPAGSYSQAVLAAGTLYISGQTPRLPDGRRCTDEPFATQARLTLTNLDTIAAAAGTALADAAFVTVYLRDPRNQSAEFDTIYREILGSPSVLPARAVVQSDLPHGEIEVTAVIPVRAAEPDHAL</sequence>
<dbReference type="PANTHER" id="PTHR11803:SF58">
    <property type="entry name" value="PROTEIN HMF1-RELATED"/>
    <property type="match status" value="1"/>
</dbReference>
<dbReference type="InterPro" id="IPR035959">
    <property type="entry name" value="RutC-like_sf"/>
</dbReference>
<dbReference type="AlphaFoldDB" id="X0Q1W2"/>
<proteinExistence type="inferred from homology"/>
<name>X0Q1W2_RHOWR</name>
<dbReference type="Gene3D" id="3.30.1330.40">
    <property type="entry name" value="RutC-like"/>
    <property type="match status" value="1"/>
</dbReference>
<dbReference type="CDD" id="cd00448">
    <property type="entry name" value="YjgF_YER057c_UK114_family"/>
    <property type="match status" value="1"/>
</dbReference>
<dbReference type="EMBL" id="BAWF01000094">
    <property type="protein sequence ID" value="GAF50028.1"/>
    <property type="molecule type" value="Genomic_DNA"/>
</dbReference>
<reference evidence="2 3" key="1">
    <citation type="submission" date="2014-02" db="EMBL/GenBank/DDBJ databases">
        <title>Whole genome shotgun sequence of Rhodococcus wratislaviensis NBRC 100605.</title>
        <authorList>
            <person name="Hosoyama A."/>
            <person name="Tsuchikane K."/>
            <person name="Yoshida I."/>
            <person name="Ohji S."/>
            <person name="Ichikawa N."/>
            <person name="Yamazoe A."/>
            <person name="Fujita N."/>
        </authorList>
    </citation>
    <scope>NUCLEOTIDE SEQUENCE [LARGE SCALE GENOMIC DNA]</scope>
    <source>
        <strain evidence="2 3">NBRC 100605</strain>
    </source>
</reference>
<comment type="caution">
    <text evidence="2">The sequence shown here is derived from an EMBL/GenBank/DDBJ whole genome shotgun (WGS) entry which is preliminary data.</text>
</comment>
<dbReference type="GO" id="GO:0019239">
    <property type="term" value="F:deaminase activity"/>
    <property type="evidence" value="ECO:0007669"/>
    <property type="project" value="TreeGrafter"/>
</dbReference>
<gene>
    <name evidence="2" type="ORF">RW1_094_00680</name>
</gene>
<evidence type="ECO:0000313" key="3">
    <source>
        <dbReference type="Proteomes" id="UP000019491"/>
    </source>
</evidence>
<dbReference type="PANTHER" id="PTHR11803">
    <property type="entry name" value="2-IMINOBUTANOATE/2-IMINOPROPANOATE DEAMINASE RIDA"/>
    <property type="match status" value="1"/>
</dbReference>
<protein>
    <submittedName>
        <fullName evidence="2">Putative ribonuclease</fullName>
    </submittedName>
</protein>
<comment type="similarity">
    <text evidence="1">Belongs to the RutC family.</text>
</comment>
<keyword evidence="3" id="KW-1185">Reference proteome</keyword>
<evidence type="ECO:0000256" key="1">
    <source>
        <dbReference type="ARBA" id="ARBA00010552"/>
    </source>
</evidence>
<dbReference type="InterPro" id="IPR006175">
    <property type="entry name" value="YjgF/YER057c/UK114"/>
</dbReference>
<dbReference type="RefSeq" id="WP_052033698.1">
    <property type="nucleotide sequence ID" value="NZ_BAWF01000094.1"/>
</dbReference>